<reference evidence="3 4" key="1">
    <citation type="journal article" date="2019" name="Int. J. Syst. Evol. Microbiol.">
        <title>The Global Catalogue of Microorganisms (GCM) 10K type strain sequencing project: providing services to taxonomists for standard genome sequencing and annotation.</title>
        <authorList>
            <consortium name="The Broad Institute Genomics Platform"/>
            <consortium name="The Broad Institute Genome Sequencing Center for Infectious Disease"/>
            <person name="Wu L."/>
            <person name="Ma J."/>
        </authorList>
    </citation>
    <scope>NUCLEOTIDE SEQUENCE [LARGE SCALE GENOMIC DNA]</scope>
    <source>
        <strain evidence="3 4">JCM 16231</strain>
    </source>
</reference>
<gene>
    <name evidence="3" type="ORF">GCM10009433_00620</name>
</gene>
<comment type="caution">
    <text evidence="3">The sequence shown here is derived from an EMBL/GenBank/DDBJ whole genome shotgun (WGS) entry which is preliminary data.</text>
</comment>
<protein>
    <recommendedName>
        <fullName evidence="2">Secretion system C-terminal sorting domain-containing protein</fullName>
    </recommendedName>
</protein>
<dbReference type="NCBIfam" id="TIGR04183">
    <property type="entry name" value="Por_Secre_tail"/>
    <property type="match status" value="1"/>
</dbReference>
<dbReference type="Proteomes" id="UP001500185">
    <property type="component" value="Unassembled WGS sequence"/>
</dbReference>
<keyword evidence="1" id="KW-0732">Signal</keyword>
<evidence type="ECO:0000259" key="2">
    <source>
        <dbReference type="Pfam" id="PF18962"/>
    </source>
</evidence>
<evidence type="ECO:0000256" key="1">
    <source>
        <dbReference type="ARBA" id="ARBA00022729"/>
    </source>
</evidence>
<evidence type="ECO:0000313" key="4">
    <source>
        <dbReference type="Proteomes" id="UP001500185"/>
    </source>
</evidence>
<dbReference type="InterPro" id="IPR026444">
    <property type="entry name" value="Secre_tail"/>
</dbReference>
<dbReference type="EMBL" id="BAAAGG010000001">
    <property type="protein sequence ID" value="GAA0751047.1"/>
    <property type="molecule type" value="Genomic_DNA"/>
</dbReference>
<proteinExistence type="predicted"/>
<accession>A0ABN1K085</accession>
<dbReference type="Pfam" id="PF18962">
    <property type="entry name" value="Por_Secre_tail"/>
    <property type="match status" value="1"/>
</dbReference>
<sequence>MKLKFTLFLFIAFYSLNLLSQSISKSLISSNGSLGSTVSRTNFSIGEPVIGLMKSSDIQLSNGYYQSLNISTLSIENPFITHFEYYPNPVQSFLKFEYESNTLFDVKVFDINGRLIKSKTLKEGQLYMGDLIQGVYILSLSNRETNFYKSIKIIKK</sequence>
<keyword evidence="4" id="KW-1185">Reference proteome</keyword>
<evidence type="ECO:0000313" key="3">
    <source>
        <dbReference type="EMBL" id="GAA0751047.1"/>
    </source>
</evidence>
<name>A0ABN1K085_9FLAO</name>
<dbReference type="RefSeq" id="WP_394372318.1">
    <property type="nucleotide sequence ID" value="NZ_JAIQYZ010000005.1"/>
</dbReference>
<feature type="domain" description="Secretion system C-terminal sorting" evidence="2">
    <location>
        <begin position="86"/>
        <end position="152"/>
    </location>
</feature>
<organism evidence="3 4">
    <name type="scientific">Psychroflexus lacisalsi</name>
    <dbReference type="NCBI Taxonomy" id="503928"/>
    <lineage>
        <taxon>Bacteria</taxon>
        <taxon>Pseudomonadati</taxon>
        <taxon>Bacteroidota</taxon>
        <taxon>Flavobacteriia</taxon>
        <taxon>Flavobacteriales</taxon>
        <taxon>Flavobacteriaceae</taxon>
        <taxon>Psychroflexus</taxon>
    </lineage>
</organism>